<dbReference type="AlphaFoldDB" id="A0A504YSP6"/>
<dbReference type="Proteomes" id="UP000316759">
    <property type="component" value="Unassembled WGS sequence"/>
</dbReference>
<keyword evidence="3" id="KW-1185">Reference proteome</keyword>
<dbReference type="OrthoDB" id="6226111at2759"/>
<sequence length="168" mass="19199">MMRVPISTEFSDIPVINPGWNRPTFEELHRLATQDLNPSEFYKLCKVDQLEHSIVPTSSNTSVSGDTIKKDPSDLKTPQIDLPPATPVRKQTEKEIDETYTNRHILTESSIPSLDPEKSAGDLILKPKRDEQNWHPGVTYSTHPDTENELNTIELIKQHLYRMTADHK</sequence>
<evidence type="ECO:0000313" key="2">
    <source>
        <dbReference type="EMBL" id="TPP60987.1"/>
    </source>
</evidence>
<proteinExistence type="predicted"/>
<evidence type="ECO:0000313" key="3">
    <source>
        <dbReference type="Proteomes" id="UP000316759"/>
    </source>
</evidence>
<comment type="caution">
    <text evidence="2">The sequence shown here is derived from an EMBL/GenBank/DDBJ whole genome shotgun (WGS) entry which is preliminary data.</text>
</comment>
<accession>A0A504YSP6</accession>
<gene>
    <name evidence="2" type="ORF">FGIG_02203</name>
</gene>
<feature type="region of interest" description="Disordered" evidence="1">
    <location>
        <begin position="57"/>
        <end position="94"/>
    </location>
</feature>
<organism evidence="2 3">
    <name type="scientific">Fasciola gigantica</name>
    <name type="common">Giant liver fluke</name>
    <dbReference type="NCBI Taxonomy" id="46835"/>
    <lineage>
        <taxon>Eukaryota</taxon>
        <taxon>Metazoa</taxon>
        <taxon>Spiralia</taxon>
        <taxon>Lophotrochozoa</taxon>
        <taxon>Platyhelminthes</taxon>
        <taxon>Trematoda</taxon>
        <taxon>Digenea</taxon>
        <taxon>Plagiorchiida</taxon>
        <taxon>Echinostomata</taxon>
        <taxon>Echinostomatoidea</taxon>
        <taxon>Fasciolidae</taxon>
        <taxon>Fasciola</taxon>
    </lineage>
</organism>
<protein>
    <submittedName>
        <fullName evidence="2">Uncharacterized protein</fullName>
    </submittedName>
</protein>
<dbReference type="EMBL" id="SUNJ01008735">
    <property type="protein sequence ID" value="TPP60987.1"/>
    <property type="molecule type" value="Genomic_DNA"/>
</dbReference>
<name>A0A504YSP6_FASGI</name>
<evidence type="ECO:0000256" key="1">
    <source>
        <dbReference type="SAM" id="MobiDB-lite"/>
    </source>
</evidence>
<reference evidence="2 3" key="1">
    <citation type="submission" date="2019-04" db="EMBL/GenBank/DDBJ databases">
        <title>Annotation for the trematode Fasciola gigantica.</title>
        <authorList>
            <person name="Choi Y.-J."/>
        </authorList>
    </citation>
    <scope>NUCLEOTIDE SEQUENCE [LARGE SCALE GENOMIC DNA]</scope>
    <source>
        <strain evidence="2">Uganda_cow_1</strain>
    </source>
</reference>